<dbReference type="Pfam" id="PF19576">
    <property type="entry name" value="Acyltransf_2"/>
    <property type="match status" value="1"/>
</dbReference>
<comment type="caution">
    <text evidence="2">The sequence shown here is derived from an EMBL/GenBank/DDBJ whole genome shotgun (WGS) entry which is preliminary data.</text>
</comment>
<dbReference type="InterPro" id="IPR002123">
    <property type="entry name" value="Plipid/glycerol_acylTrfase"/>
</dbReference>
<dbReference type="EMBL" id="VSSQ01000309">
    <property type="protein sequence ID" value="MPL90626.1"/>
    <property type="molecule type" value="Genomic_DNA"/>
</dbReference>
<feature type="domain" description="Phospholipid/glycerol acyltransferase" evidence="1">
    <location>
        <begin position="97"/>
        <end position="212"/>
    </location>
</feature>
<evidence type="ECO:0000259" key="1">
    <source>
        <dbReference type="SMART" id="SM00563"/>
    </source>
</evidence>
<reference evidence="2" key="1">
    <citation type="submission" date="2019-08" db="EMBL/GenBank/DDBJ databases">
        <authorList>
            <person name="Kucharzyk K."/>
            <person name="Murdoch R.W."/>
            <person name="Higgins S."/>
            <person name="Loffler F."/>
        </authorList>
    </citation>
    <scope>NUCLEOTIDE SEQUENCE</scope>
</reference>
<dbReference type="AlphaFoldDB" id="A0A644VH29"/>
<accession>A0A644VH29</accession>
<sequence length="294" mass="34227">MDKDTTVSNITTSKGEITQRFISLEKILVSKNKYLLKVIPKPLLKWFKRLICLDRVNEIIYKYREQKGVDFADSVLKEIGIKINVINPHNIPKEGRALVVSNHPLGGIDGMALISEVGKYRRDILFPVNDILCQLPGLKNVFIPINKYGGNSSNHDTLNSAFASDNCMMFFPAGTESKKIDGRIQDFKWKKSFLRKAQEYKRDIVPVYVDSINSKRFYRFSAVRRFFKIEFDLEMILLPSEMFRKQGETINITFGKPINHEVFDNRFTPIQWASKLREHVYCLKEDPNKEFEYL</sequence>
<protein>
    <recommendedName>
        <fullName evidence="1">Phospholipid/glycerol acyltransferase domain-containing protein</fullName>
    </recommendedName>
</protein>
<name>A0A644VH29_9ZZZZ</name>
<dbReference type="InterPro" id="IPR045746">
    <property type="entry name" value="ACT14924-like_Acyltransf_dom"/>
</dbReference>
<organism evidence="2">
    <name type="scientific">bioreactor metagenome</name>
    <dbReference type="NCBI Taxonomy" id="1076179"/>
    <lineage>
        <taxon>unclassified sequences</taxon>
        <taxon>metagenomes</taxon>
        <taxon>ecological metagenomes</taxon>
    </lineage>
</organism>
<evidence type="ECO:0000313" key="2">
    <source>
        <dbReference type="EMBL" id="MPL90626.1"/>
    </source>
</evidence>
<gene>
    <name evidence="2" type="ORF">SDC9_36680</name>
</gene>
<dbReference type="SUPFAM" id="SSF69593">
    <property type="entry name" value="Glycerol-3-phosphate (1)-acyltransferase"/>
    <property type="match status" value="1"/>
</dbReference>
<dbReference type="GO" id="GO:0016746">
    <property type="term" value="F:acyltransferase activity"/>
    <property type="evidence" value="ECO:0007669"/>
    <property type="project" value="InterPro"/>
</dbReference>
<proteinExistence type="predicted"/>
<dbReference type="SMART" id="SM00563">
    <property type="entry name" value="PlsC"/>
    <property type="match status" value="1"/>
</dbReference>